<comment type="caution">
    <text evidence="2">The sequence shown here is derived from an EMBL/GenBank/DDBJ whole genome shotgun (WGS) entry which is preliminary data.</text>
</comment>
<keyword evidence="3" id="KW-1185">Reference proteome</keyword>
<feature type="compositionally biased region" description="Basic and acidic residues" evidence="1">
    <location>
        <begin position="120"/>
        <end position="139"/>
    </location>
</feature>
<reference evidence="2" key="1">
    <citation type="submission" date="2020-01" db="EMBL/GenBank/DDBJ databases">
        <title>Genome Sequencing of Three Apophysomyces-Like Fungal Strains Confirms a Novel Fungal Genus in the Mucoromycota with divergent Burkholderia-like Endosymbiotic Bacteria.</title>
        <authorList>
            <person name="Stajich J.E."/>
            <person name="Macias A.M."/>
            <person name="Carter-House D."/>
            <person name="Lovett B."/>
            <person name="Kasson L.R."/>
            <person name="Berry K."/>
            <person name="Grigoriev I."/>
            <person name="Chang Y."/>
            <person name="Spatafora J."/>
            <person name="Kasson M.T."/>
        </authorList>
    </citation>
    <scope>NUCLEOTIDE SEQUENCE</scope>
    <source>
        <strain evidence="2">NRRL A-21654</strain>
    </source>
</reference>
<proteinExistence type="predicted"/>
<evidence type="ECO:0000313" key="3">
    <source>
        <dbReference type="Proteomes" id="UP000605846"/>
    </source>
</evidence>
<dbReference type="OrthoDB" id="2284518at2759"/>
<dbReference type="Proteomes" id="UP000605846">
    <property type="component" value="Unassembled WGS sequence"/>
</dbReference>
<feature type="compositionally biased region" description="Polar residues" evidence="1">
    <location>
        <begin position="314"/>
        <end position="336"/>
    </location>
</feature>
<gene>
    <name evidence="2" type="ORF">EC973_007632</name>
</gene>
<dbReference type="EMBL" id="JABAYA010000059">
    <property type="protein sequence ID" value="KAF7727323.1"/>
    <property type="molecule type" value="Genomic_DNA"/>
</dbReference>
<feature type="compositionally biased region" description="Low complexity" evidence="1">
    <location>
        <begin position="385"/>
        <end position="423"/>
    </location>
</feature>
<evidence type="ECO:0000313" key="2">
    <source>
        <dbReference type="EMBL" id="KAF7727323.1"/>
    </source>
</evidence>
<feature type="compositionally biased region" description="Basic residues" evidence="1">
    <location>
        <begin position="439"/>
        <end position="456"/>
    </location>
</feature>
<feature type="compositionally biased region" description="Basic and acidic residues" evidence="1">
    <location>
        <begin position="174"/>
        <end position="197"/>
    </location>
</feature>
<evidence type="ECO:0000256" key="1">
    <source>
        <dbReference type="SAM" id="MobiDB-lite"/>
    </source>
</evidence>
<organism evidence="2 3">
    <name type="scientific">Apophysomyces ossiformis</name>
    <dbReference type="NCBI Taxonomy" id="679940"/>
    <lineage>
        <taxon>Eukaryota</taxon>
        <taxon>Fungi</taxon>
        <taxon>Fungi incertae sedis</taxon>
        <taxon>Mucoromycota</taxon>
        <taxon>Mucoromycotina</taxon>
        <taxon>Mucoromycetes</taxon>
        <taxon>Mucorales</taxon>
        <taxon>Mucorineae</taxon>
        <taxon>Mucoraceae</taxon>
        <taxon>Apophysomyces</taxon>
    </lineage>
</organism>
<sequence length="492" mass="54936">MLKRPVRNIAFMGEGIVLYDRAKSDLFVQNHHRAFIDGAPYDDTKPVYRPSITTIFLLQVQASIIQAISALPPKHAGAARRFLVVALAQQVLRWALLFSLLVLDNVAHILNVEGEMADVKEKNRNSEERHYNRQRDLHLQNHPSPQRITYPTADSAESDNGYVQPNSTMEEPDLPSKEQERTEHGTEIKEEQNEQNHGHRGPIPTKPSVSLPTQYRCPRPCCENPEPTKSVKTTSSMPSSPSSPTPTYSILPLATRARKVSSPSALISVPTPPKKVDHLAVPASVPKMTMSRSHSSSTIRVEEHQQQEDDDATQRVTETVQPKGGSVSSQLLTSQQRLRRTNAQRDLTTKPAMVTPVEKRTKPVVTTKKSSITRGHGQVKPVVVNPSKSTGNSSASSQNSSPVSASHPTTTTITNATEGNTNNQHSHGYAENTQEHQPHHQSHHHHSHHHHHHHETHHNSKPMDDYIHDNRLIRKETQAPKPTNQPVIPWRA</sequence>
<feature type="compositionally biased region" description="Low complexity" evidence="1">
    <location>
        <begin position="216"/>
        <end position="249"/>
    </location>
</feature>
<feature type="compositionally biased region" description="Polar residues" evidence="1">
    <location>
        <begin position="290"/>
        <end position="299"/>
    </location>
</feature>
<protein>
    <submittedName>
        <fullName evidence="2">Uncharacterized protein</fullName>
    </submittedName>
</protein>
<dbReference type="AlphaFoldDB" id="A0A8H7BTT5"/>
<name>A0A8H7BTT5_9FUNG</name>
<feature type="region of interest" description="Disordered" evidence="1">
    <location>
        <begin position="120"/>
        <end position="465"/>
    </location>
</feature>
<accession>A0A8H7BTT5</accession>